<keyword evidence="3" id="KW-0804">Transcription</keyword>
<evidence type="ECO:0000256" key="2">
    <source>
        <dbReference type="ARBA" id="ARBA00023125"/>
    </source>
</evidence>
<evidence type="ECO:0000256" key="3">
    <source>
        <dbReference type="ARBA" id="ARBA00023163"/>
    </source>
</evidence>
<dbReference type="SMART" id="SM00895">
    <property type="entry name" value="FCD"/>
    <property type="match status" value="1"/>
</dbReference>
<name>A0A928KS02_9FIRM</name>
<dbReference type="PANTHER" id="PTHR43537">
    <property type="entry name" value="TRANSCRIPTIONAL REGULATOR, GNTR FAMILY"/>
    <property type="match status" value="1"/>
</dbReference>
<gene>
    <name evidence="5" type="ORF">E7512_07860</name>
</gene>
<reference evidence="5" key="1">
    <citation type="submission" date="2019-04" db="EMBL/GenBank/DDBJ databases">
        <title>Evolution of Biomass-Degrading Anaerobic Consortia Revealed by Metagenomics.</title>
        <authorList>
            <person name="Peng X."/>
        </authorList>
    </citation>
    <scope>NUCLEOTIDE SEQUENCE</scope>
    <source>
        <strain evidence="5">SIG551</strain>
    </source>
</reference>
<feature type="domain" description="GntR C-terminal" evidence="4">
    <location>
        <begin position="79"/>
        <end position="202"/>
    </location>
</feature>
<dbReference type="InterPro" id="IPR036388">
    <property type="entry name" value="WH-like_DNA-bd_sf"/>
</dbReference>
<evidence type="ECO:0000313" key="5">
    <source>
        <dbReference type="EMBL" id="MBE6833480.1"/>
    </source>
</evidence>
<dbReference type="SUPFAM" id="SSF48008">
    <property type="entry name" value="GntR ligand-binding domain-like"/>
    <property type="match status" value="1"/>
</dbReference>
<dbReference type="InterPro" id="IPR011711">
    <property type="entry name" value="GntR_C"/>
</dbReference>
<protein>
    <submittedName>
        <fullName evidence="5">GntR family transcriptional regulator</fullName>
    </submittedName>
</protein>
<dbReference type="Gene3D" id="1.20.120.530">
    <property type="entry name" value="GntR ligand-binding domain-like"/>
    <property type="match status" value="1"/>
</dbReference>
<keyword evidence="1" id="KW-0805">Transcription regulation</keyword>
<sequence length="215" mass="25571">MQLENRNDSAYTLVKKYIIYECCNPGEAISEAKIRMKYPTFSQKAIRDAFLLLESETLITRQFRKGYRIAHISPKRLQDIYEIRQILEPYALKKGMQNIDRSWLLETRKKFVTICSSPVQESRKIVELDNEVHMVLITCLNNQYAAKLLSNSLDYLTLVRMYMLEQNRKYRPRHQEHTDIIDAILKNDRQKAVQLMNEHLEESYQQVLRRVLSIL</sequence>
<dbReference type="Pfam" id="PF07729">
    <property type="entry name" value="FCD"/>
    <property type="match status" value="1"/>
</dbReference>
<evidence type="ECO:0000313" key="6">
    <source>
        <dbReference type="Proteomes" id="UP000754750"/>
    </source>
</evidence>
<evidence type="ECO:0000259" key="4">
    <source>
        <dbReference type="SMART" id="SM00895"/>
    </source>
</evidence>
<organism evidence="5 6">
    <name type="scientific">Faecalispora sporosphaeroides</name>
    <dbReference type="NCBI Taxonomy" id="1549"/>
    <lineage>
        <taxon>Bacteria</taxon>
        <taxon>Bacillati</taxon>
        <taxon>Bacillota</taxon>
        <taxon>Clostridia</taxon>
        <taxon>Eubacteriales</taxon>
        <taxon>Oscillospiraceae</taxon>
        <taxon>Faecalispora</taxon>
    </lineage>
</organism>
<dbReference type="Proteomes" id="UP000754750">
    <property type="component" value="Unassembled WGS sequence"/>
</dbReference>
<dbReference type="PANTHER" id="PTHR43537:SF51">
    <property type="entry name" value="HTH-TYPE TRANSCRIPTIONAL REGULATOR LGOR-RELATED"/>
    <property type="match status" value="1"/>
</dbReference>
<dbReference type="Gene3D" id="1.10.10.10">
    <property type="entry name" value="Winged helix-like DNA-binding domain superfamily/Winged helix DNA-binding domain"/>
    <property type="match status" value="1"/>
</dbReference>
<proteinExistence type="predicted"/>
<keyword evidence="2" id="KW-0238">DNA-binding</keyword>
<comment type="caution">
    <text evidence="5">The sequence shown here is derived from an EMBL/GenBank/DDBJ whole genome shotgun (WGS) entry which is preliminary data.</text>
</comment>
<dbReference type="InterPro" id="IPR008920">
    <property type="entry name" value="TF_FadR/GntR_C"/>
</dbReference>
<dbReference type="EMBL" id="SVNY01000003">
    <property type="protein sequence ID" value="MBE6833480.1"/>
    <property type="molecule type" value="Genomic_DNA"/>
</dbReference>
<evidence type="ECO:0000256" key="1">
    <source>
        <dbReference type="ARBA" id="ARBA00023015"/>
    </source>
</evidence>
<dbReference type="GO" id="GO:0003677">
    <property type="term" value="F:DNA binding"/>
    <property type="evidence" value="ECO:0007669"/>
    <property type="project" value="UniProtKB-KW"/>
</dbReference>
<accession>A0A928KS02</accession>
<dbReference type="AlphaFoldDB" id="A0A928KS02"/>